<feature type="transmembrane region" description="Helical" evidence="1">
    <location>
        <begin position="205"/>
        <end position="222"/>
    </location>
</feature>
<evidence type="ECO:0000313" key="4">
    <source>
        <dbReference type="Proteomes" id="UP001302020"/>
    </source>
</evidence>
<feature type="transmembrane region" description="Helical" evidence="1">
    <location>
        <begin position="42"/>
        <end position="59"/>
    </location>
</feature>
<feature type="transmembrane region" description="Helical" evidence="1">
    <location>
        <begin position="183"/>
        <end position="199"/>
    </location>
</feature>
<accession>A0ABZ0JJN6</accession>
<dbReference type="InterPro" id="IPR002656">
    <property type="entry name" value="Acyl_transf_3_dom"/>
</dbReference>
<keyword evidence="3" id="KW-0808">Transferase</keyword>
<keyword evidence="4" id="KW-1185">Reference proteome</keyword>
<evidence type="ECO:0000256" key="1">
    <source>
        <dbReference type="SAM" id="Phobius"/>
    </source>
</evidence>
<feature type="transmembrane region" description="Helical" evidence="1">
    <location>
        <begin position="259"/>
        <end position="281"/>
    </location>
</feature>
<keyword evidence="1" id="KW-1133">Transmembrane helix</keyword>
<keyword evidence="1" id="KW-0812">Transmembrane</keyword>
<sequence length="309" mass="33509">MSKAVRNNFDALRLIGALLVLVSHQFALSGRAEPMVVGDHSFGNLGVLIFFSISGYLVTSSWLKDPHVFRFCTRRTLRMLPALCVSIPLTVAVIAALGLTGFPDNPRHRTNGSLWTIKYEVCCYALLLLAGVATRRPSLVLAMGILCYFVLSGAQGGESFLADFGLFFAAGSLLRAYPLLRQALPGLVFLLVGCVLIRLDQTTLGLAFIVPPLTMAIGLRAWAGMRDVSRFGDLSYGLYIYAWPVQQIGVALLGRRTPYLHLLSITLAATFALAAASWHLVEKKALRLKPDRRPGRSAAQGAEDGTDAS</sequence>
<feature type="domain" description="Acyltransferase 3" evidence="2">
    <location>
        <begin position="7"/>
        <end position="276"/>
    </location>
</feature>
<keyword evidence="1" id="KW-0472">Membrane</keyword>
<feature type="transmembrane region" description="Helical" evidence="1">
    <location>
        <begin position="80"/>
        <end position="102"/>
    </location>
</feature>
<dbReference type="Pfam" id="PF01757">
    <property type="entry name" value="Acyl_transf_3"/>
    <property type="match status" value="1"/>
</dbReference>
<feature type="transmembrane region" description="Helical" evidence="1">
    <location>
        <begin position="139"/>
        <end position="154"/>
    </location>
</feature>
<dbReference type="RefSeq" id="WP_317843694.1">
    <property type="nucleotide sequence ID" value="NZ_CP126170.1"/>
</dbReference>
<organism evidence="3 4">
    <name type="scientific">Xanthomonas rydalmerensis</name>
    <dbReference type="NCBI Taxonomy" id="3046274"/>
    <lineage>
        <taxon>Bacteria</taxon>
        <taxon>Pseudomonadati</taxon>
        <taxon>Pseudomonadota</taxon>
        <taxon>Gammaproteobacteria</taxon>
        <taxon>Lysobacterales</taxon>
        <taxon>Lysobacteraceae</taxon>
        <taxon>Xanthomonas</taxon>
    </lineage>
</organism>
<dbReference type="PANTHER" id="PTHR23028:SF53">
    <property type="entry name" value="ACYL_TRANSF_3 DOMAIN-CONTAINING PROTEIN"/>
    <property type="match status" value="1"/>
</dbReference>
<evidence type="ECO:0000313" key="3">
    <source>
        <dbReference type="EMBL" id="WOS40000.1"/>
    </source>
</evidence>
<dbReference type="PANTHER" id="PTHR23028">
    <property type="entry name" value="ACETYLTRANSFERASE"/>
    <property type="match status" value="1"/>
</dbReference>
<dbReference type="GO" id="GO:0016746">
    <property type="term" value="F:acyltransferase activity"/>
    <property type="evidence" value="ECO:0007669"/>
    <property type="project" value="UniProtKB-KW"/>
</dbReference>
<dbReference type="Proteomes" id="UP001302020">
    <property type="component" value="Chromosome"/>
</dbReference>
<gene>
    <name evidence="3" type="ORF">QN243_16560</name>
</gene>
<dbReference type="InterPro" id="IPR050879">
    <property type="entry name" value="Acyltransferase_3"/>
</dbReference>
<dbReference type="EMBL" id="CP126172">
    <property type="protein sequence ID" value="WOS40000.1"/>
    <property type="molecule type" value="Genomic_DNA"/>
</dbReference>
<dbReference type="EC" id="2.3.-.-" evidence="3"/>
<proteinExistence type="predicted"/>
<name>A0ABZ0JJN6_9XANT</name>
<feature type="transmembrane region" description="Helical" evidence="1">
    <location>
        <begin position="114"/>
        <end position="132"/>
    </location>
</feature>
<evidence type="ECO:0000259" key="2">
    <source>
        <dbReference type="Pfam" id="PF01757"/>
    </source>
</evidence>
<reference evidence="3 4" key="1">
    <citation type="submission" date="2023-05" db="EMBL/GenBank/DDBJ databases">
        <title>Xanthomonas rydalmerenesis sp. nov., a novel Xanthomonas species isolated from Fragaria x ananassa.</title>
        <authorList>
            <person name="McKnight D.J.E."/>
            <person name="Wong-Bajracharya J."/>
            <person name="Okoh E.B."/>
            <person name="Snijders F."/>
            <person name="Lidbetter F."/>
            <person name="Webster J."/>
            <person name="Djordjevic S.P."/>
            <person name="Bogema D.R."/>
            <person name="Chapman T.A."/>
        </authorList>
    </citation>
    <scope>NUCLEOTIDE SEQUENCE [LARGE SCALE GENOMIC DNA]</scope>
    <source>
        <strain evidence="3 4">DAR34883</strain>
    </source>
</reference>
<keyword evidence="3" id="KW-0012">Acyltransferase</keyword>
<protein>
    <submittedName>
        <fullName evidence="3">Acyltransferase</fullName>
        <ecNumber evidence="3">2.3.-.-</ecNumber>
    </submittedName>
</protein>